<protein>
    <submittedName>
        <fullName evidence="5">Tyrosine-type recombinase/integrase</fullName>
    </submittedName>
</protein>
<dbReference type="Pfam" id="PF13102">
    <property type="entry name" value="Phage_int_SAM_5"/>
    <property type="match status" value="1"/>
</dbReference>
<evidence type="ECO:0000259" key="4">
    <source>
        <dbReference type="PROSITE" id="PS51898"/>
    </source>
</evidence>
<dbReference type="EMBL" id="JBHZQA010000012">
    <property type="protein sequence ID" value="MFE3849216.1"/>
    <property type="molecule type" value="Genomic_DNA"/>
</dbReference>
<dbReference type="InterPro" id="IPR011010">
    <property type="entry name" value="DNA_brk_join_enz"/>
</dbReference>
<dbReference type="Gene3D" id="1.10.443.10">
    <property type="entry name" value="Intergrase catalytic core"/>
    <property type="match status" value="1"/>
</dbReference>
<dbReference type="PANTHER" id="PTHR30349:SF64">
    <property type="entry name" value="PROPHAGE INTEGRASE INTD-RELATED"/>
    <property type="match status" value="1"/>
</dbReference>
<dbReference type="InterPro" id="IPR035386">
    <property type="entry name" value="Arm-DNA-bind_5"/>
</dbReference>
<dbReference type="InterPro" id="IPR010998">
    <property type="entry name" value="Integrase_recombinase_N"/>
</dbReference>
<gene>
    <name evidence="5" type="ORF">ACFX5D_14700</name>
</gene>
<keyword evidence="3" id="KW-0233">DNA recombination</keyword>
<comment type="similarity">
    <text evidence="1">Belongs to the 'phage' integrase family.</text>
</comment>
<proteinExistence type="inferred from homology"/>
<comment type="caution">
    <text evidence="5">The sequence shown here is derived from an EMBL/GenBank/DDBJ whole genome shotgun (WGS) entry which is preliminary data.</text>
</comment>
<dbReference type="InterPro" id="IPR050090">
    <property type="entry name" value="Tyrosine_recombinase_XerCD"/>
</dbReference>
<organism evidence="5 6">
    <name type="scientific">Flavobacterium fructosi</name>
    <dbReference type="NCBI Taxonomy" id="3230416"/>
    <lineage>
        <taxon>Bacteria</taxon>
        <taxon>Pseudomonadati</taxon>
        <taxon>Bacteroidota</taxon>
        <taxon>Flavobacteriia</taxon>
        <taxon>Flavobacteriales</taxon>
        <taxon>Flavobacteriaceae</taxon>
        <taxon>Flavobacterium</taxon>
    </lineage>
</organism>
<dbReference type="CDD" id="cd01185">
    <property type="entry name" value="INTN1_C_like"/>
    <property type="match status" value="1"/>
</dbReference>
<dbReference type="InterPro" id="IPR002104">
    <property type="entry name" value="Integrase_catalytic"/>
</dbReference>
<evidence type="ECO:0000256" key="2">
    <source>
        <dbReference type="ARBA" id="ARBA00023125"/>
    </source>
</evidence>
<dbReference type="SUPFAM" id="SSF56349">
    <property type="entry name" value="DNA breaking-rejoining enzymes"/>
    <property type="match status" value="1"/>
</dbReference>
<keyword evidence="6" id="KW-1185">Reference proteome</keyword>
<reference evidence="5 6" key="1">
    <citation type="submission" date="2024-06" db="EMBL/GenBank/DDBJ databases">
        <title>Flavobacterium spp. isolated from glacier.</title>
        <authorList>
            <person name="Han D."/>
        </authorList>
    </citation>
    <scope>NUCLEOTIDE SEQUENCE [LARGE SCALE GENOMIC DNA]</scope>
    <source>
        <strain evidence="5 6">LB3P45</strain>
    </source>
</reference>
<dbReference type="Proteomes" id="UP001600039">
    <property type="component" value="Unassembled WGS sequence"/>
</dbReference>
<keyword evidence="2" id="KW-0238">DNA-binding</keyword>
<feature type="domain" description="Tyr recombinase" evidence="4">
    <location>
        <begin position="206"/>
        <end position="378"/>
    </location>
</feature>
<evidence type="ECO:0000313" key="5">
    <source>
        <dbReference type="EMBL" id="MFE3849216.1"/>
    </source>
</evidence>
<sequence>MSNQNFSVKAILRKDKKRIDGTCPINYRVTINSNVLKLSSGEYCEENKWNPKEGAFKGSKSSYENSLLDNEMSRIKDYLREQRSIGNYLDIELVKSFYSTNDKDDFYEYYDKFCEKKFTELSEGTQYHYEILLKRLKQFKKEIKLSQINLSFIEKFDSFLSTKFNTGNSGRWSRHKNLKAVLGNALKNNIIKKNPYDGFKLIQEETKIDYLNPIELMLIEKIIFSNFPKGEGLNITRDMFLFSCYTGLRYSDVIGLSKNDILDSETISMRMQKTKNMVKVPITNKAKLILKKYSSSGNESIFPNRCNVTVNRDLKTIASLCKIKKKVHFHMGRHTFASTMANSDVNSFKIMKLLGHKDIKMTQRYVDNSVEDLSKMLKSIKTFN</sequence>
<evidence type="ECO:0000256" key="1">
    <source>
        <dbReference type="ARBA" id="ARBA00008857"/>
    </source>
</evidence>
<evidence type="ECO:0000313" key="6">
    <source>
        <dbReference type="Proteomes" id="UP001600039"/>
    </source>
</evidence>
<dbReference type="InterPro" id="IPR025269">
    <property type="entry name" value="SAM-like_dom"/>
</dbReference>
<dbReference type="RefSeq" id="WP_379858963.1">
    <property type="nucleotide sequence ID" value="NZ_JBHZQA010000012.1"/>
</dbReference>
<dbReference type="Gene3D" id="1.10.150.130">
    <property type="match status" value="1"/>
</dbReference>
<name>A0ABW6HQB4_9FLAO</name>
<accession>A0ABW6HQB4</accession>
<dbReference type="PANTHER" id="PTHR30349">
    <property type="entry name" value="PHAGE INTEGRASE-RELATED"/>
    <property type="match status" value="1"/>
</dbReference>
<dbReference type="PROSITE" id="PS51898">
    <property type="entry name" value="TYR_RECOMBINASE"/>
    <property type="match status" value="1"/>
</dbReference>
<dbReference type="InterPro" id="IPR013762">
    <property type="entry name" value="Integrase-like_cat_sf"/>
</dbReference>
<dbReference type="Pfam" id="PF17293">
    <property type="entry name" value="Arm-DNA-bind_5"/>
    <property type="match status" value="1"/>
</dbReference>
<dbReference type="Pfam" id="PF00589">
    <property type="entry name" value="Phage_integrase"/>
    <property type="match status" value="1"/>
</dbReference>
<evidence type="ECO:0000256" key="3">
    <source>
        <dbReference type="ARBA" id="ARBA00023172"/>
    </source>
</evidence>